<dbReference type="GO" id="GO:0004176">
    <property type="term" value="F:ATP-dependent peptidase activity"/>
    <property type="evidence" value="ECO:0007669"/>
    <property type="project" value="InterPro"/>
</dbReference>
<evidence type="ECO:0000256" key="6">
    <source>
        <dbReference type="RuleBase" id="RU003567"/>
    </source>
</evidence>
<keyword evidence="8" id="KW-1185">Reference proteome</keyword>
<dbReference type="EMBL" id="JAJNCT010000005">
    <property type="protein sequence ID" value="MCD2164290.1"/>
    <property type="molecule type" value="Genomic_DNA"/>
</dbReference>
<dbReference type="InterPro" id="IPR029045">
    <property type="entry name" value="ClpP/crotonase-like_dom_sf"/>
</dbReference>
<evidence type="ECO:0000256" key="3">
    <source>
        <dbReference type="ARBA" id="ARBA00022670"/>
    </source>
</evidence>
<dbReference type="GO" id="GO:0004252">
    <property type="term" value="F:serine-type endopeptidase activity"/>
    <property type="evidence" value="ECO:0007669"/>
    <property type="project" value="InterPro"/>
</dbReference>
<dbReference type="InterPro" id="IPR023562">
    <property type="entry name" value="ClpP/TepA"/>
</dbReference>
<keyword evidence="5" id="KW-0720">Serine protease</keyword>
<gene>
    <name evidence="7" type="ORF">LPW39_03965</name>
</gene>
<evidence type="ECO:0000256" key="4">
    <source>
        <dbReference type="ARBA" id="ARBA00022801"/>
    </source>
</evidence>
<dbReference type="Gene3D" id="3.90.226.10">
    <property type="entry name" value="2-enoyl-CoA Hydratase, Chain A, domain 1"/>
    <property type="match status" value="1"/>
</dbReference>
<comment type="similarity">
    <text evidence="1 6">Belongs to the peptidase S14 family.</text>
</comment>
<organism evidence="7 8">
    <name type="scientific">Comamonas koreensis</name>
    <dbReference type="NCBI Taxonomy" id="160825"/>
    <lineage>
        <taxon>Bacteria</taxon>
        <taxon>Pseudomonadati</taxon>
        <taxon>Pseudomonadota</taxon>
        <taxon>Betaproteobacteria</taxon>
        <taxon>Burkholderiales</taxon>
        <taxon>Comamonadaceae</taxon>
        <taxon>Comamonas</taxon>
    </lineage>
</organism>
<keyword evidence="4" id="KW-0378">Hydrolase</keyword>
<dbReference type="NCBIfam" id="NF045542">
    <property type="entry name" value="Clp_rel_HeadMat"/>
    <property type="match status" value="1"/>
</dbReference>
<dbReference type="PRINTS" id="PR00127">
    <property type="entry name" value="CLPPROTEASEP"/>
</dbReference>
<dbReference type="PANTHER" id="PTHR10381">
    <property type="entry name" value="ATP-DEPENDENT CLP PROTEASE PROTEOLYTIC SUBUNIT"/>
    <property type="match status" value="1"/>
</dbReference>
<evidence type="ECO:0000313" key="8">
    <source>
        <dbReference type="Proteomes" id="UP001199260"/>
    </source>
</evidence>
<name>A0AAW4XSD7_9BURK</name>
<comment type="caution">
    <text evidence="7">The sequence shown here is derived from an EMBL/GenBank/DDBJ whole genome shotgun (WGS) entry which is preliminary data.</text>
</comment>
<evidence type="ECO:0000256" key="2">
    <source>
        <dbReference type="ARBA" id="ARBA00022490"/>
    </source>
</evidence>
<protein>
    <recommendedName>
        <fullName evidence="6">ATP-dependent Clp protease proteolytic subunit</fullName>
    </recommendedName>
</protein>
<reference evidence="7 8" key="1">
    <citation type="submission" date="2021-11" db="EMBL/GenBank/DDBJ databases">
        <title>Genome sequence.</title>
        <authorList>
            <person name="Sun Q."/>
        </authorList>
    </citation>
    <scope>NUCLEOTIDE SEQUENCE [LARGE SCALE GENOMIC DNA]</scope>
    <source>
        <strain evidence="7 8">KCTC 12005</strain>
    </source>
</reference>
<dbReference type="RefSeq" id="WP_230771514.1">
    <property type="nucleotide sequence ID" value="NZ_JAJNCT010000005.1"/>
</dbReference>
<dbReference type="PANTHER" id="PTHR10381:SF70">
    <property type="entry name" value="ATP-DEPENDENT CLP PROTEASE PROTEOLYTIC SUBUNIT"/>
    <property type="match status" value="1"/>
</dbReference>
<evidence type="ECO:0000256" key="1">
    <source>
        <dbReference type="ARBA" id="ARBA00007039"/>
    </source>
</evidence>
<keyword evidence="3 7" id="KW-0645">Protease</keyword>
<proteinExistence type="inferred from homology"/>
<sequence length="295" mass="31223">MQRSSDSRLERKKAMSLRKLPELNAGARGRIQSFVSPSAMSRWTPGIQAAAGDSSDNTISILDVIGEDWWTGEGVTSNRIAGALRAIGERDVVVNVNSPGGDMFEGVAIYNQLRMHPGRVTVNILGMAASAASVIAMAGDEIRIGRPSFLMIHNCWCLAAGNRHDFAALSEQMAPFDAAMADVYQERTGVDLKRITSLMDKESWIGGSVAVADGWADALLEDSAIKQGSDTQASAVRRIEAALRASGMPRSEAQRVLSEFKSGLSDSAGNGGLSDSAAKPVAAASLQNLLNAMKG</sequence>
<dbReference type="GO" id="GO:0051117">
    <property type="term" value="F:ATPase binding"/>
    <property type="evidence" value="ECO:0007669"/>
    <property type="project" value="TreeGrafter"/>
</dbReference>
<dbReference type="GO" id="GO:0009368">
    <property type="term" value="C:endopeptidase Clp complex"/>
    <property type="evidence" value="ECO:0007669"/>
    <property type="project" value="TreeGrafter"/>
</dbReference>
<dbReference type="AlphaFoldDB" id="A0AAW4XSD7"/>
<keyword evidence="2" id="KW-0963">Cytoplasm</keyword>
<dbReference type="Proteomes" id="UP001199260">
    <property type="component" value="Unassembled WGS sequence"/>
</dbReference>
<dbReference type="InterPro" id="IPR001907">
    <property type="entry name" value="ClpP"/>
</dbReference>
<dbReference type="GO" id="GO:0006515">
    <property type="term" value="P:protein quality control for misfolded or incompletely synthesized proteins"/>
    <property type="evidence" value="ECO:0007669"/>
    <property type="project" value="TreeGrafter"/>
</dbReference>
<accession>A0AAW4XSD7</accession>
<dbReference type="SUPFAM" id="SSF52096">
    <property type="entry name" value="ClpP/crotonase"/>
    <property type="match status" value="1"/>
</dbReference>
<evidence type="ECO:0000256" key="5">
    <source>
        <dbReference type="ARBA" id="ARBA00022825"/>
    </source>
</evidence>
<dbReference type="Pfam" id="PF00574">
    <property type="entry name" value="CLP_protease"/>
    <property type="match status" value="1"/>
</dbReference>
<evidence type="ECO:0000313" key="7">
    <source>
        <dbReference type="EMBL" id="MCD2164290.1"/>
    </source>
</evidence>
<dbReference type="CDD" id="cd07016">
    <property type="entry name" value="S14_ClpP_1"/>
    <property type="match status" value="1"/>
</dbReference>